<name>A0ABQ4BZP9_9ACTN</name>
<sequence length="101" mass="10530">MLRPGTRRRRIAVVADTSDAVAVVPHTRAAGRVCRDRPGGQPAPHRAGPRHGDPVAVAPHTRAAGGGALYLDEITPDRRAASQPACRNELVDVAGGRVAVC</sequence>
<accession>A0ABQ4BZP9</accession>
<evidence type="ECO:0000313" key="2">
    <source>
        <dbReference type="EMBL" id="GIF56008.1"/>
    </source>
</evidence>
<keyword evidence="3" id="KW-1185">Reference proteome</keyword>
<gene>
    <name evidence="2" type="ORF">Air01nite_21030</name>
</gene>
<evidence type="ECO:0000313" key="3">
    <source>
        <dbReference type="Proteomes" id="UP000624325"/>
    </source>
</evidence>
<feature type="region of interest" description="Disordered" evidence="1">
    <location>
        <begin position="32"/>
        <end position="60"/>
    </location>
</feature>
<organism evidence="2 3">
    <name type="scientific">Asanoa iriomotensis</name>
    <dbReference type="NCBI Taxonomy" id="234613"/>
    <lineage>
        <taxon>Bacteria</taxon>
        <taxon>Bacillati</taxon>
        <taxon>Actinomycetota</taxon>
        <taxon>Actinomycetes</taxon>
        <taxon>Micromonosporales</taxon>
        <taxon>Micromonosporaceae</taxon>
        <taxon>Asanoa</taxon>
    </lineage>
</organism>
<dbReference type="EMBL" id="BONC01000011">
    <property type="protein sequence ID" value="GIF56008.1"/>
    <property type="molecule type" value="Genomic_DNA"/>
</dbReference>
<reference evidence="2 3" key="1">
    <citation type="submission" date="2021-01" db="EMBL/GenBank/DDBJ databases">
        <title>Whole genome shotgun sequence of Asanoa iriomotensis NBRC 100142.</title>
        <authorList>
            <person name="Komaki H."/>
            <person name="Tamura T."/>
        </authorList>
    </citation>
    <scope>NUCLEOTIDE SEQUENCE [LARGE SCALE GENOMIC DNA]</scope>
    <source>
        <strain evidence="2 3">NBRC 100142</strain>
    </source>
</reference>
<comment type="caution">
    <text evidence="2">The sequence shown here is derived from an EMBL/GenBank/DDBJ whole genome shotgun (WGS) entry which is preliminary data.</text>
</comment>
<proteinExistence type="predicted"/>
<evidence type="ECO:0000256" key="1">
    <source>
        <dbReference type="SAM" id="MobiDB-lite"/>
    </source>
</evidence>
<dbReference type="Proteomes" id="UP000624325">
    <property type="component" value="Unassembled WGS sequence"/>
</dbReference>
<protein>
    <submittedName>
        <fullName evidence="2">Uncharacterized protein</fullName>
    </submittedName>
</protein>